<dbReference type="RefSeq" id="WP_256396671.1">
    <property type="nucleotide sequence ID" value="NZ_JANHDJ010000005.1"/>
</dbReference>
<feature type="transmembrane region" description="Helical" evidence="1">
    <location>
        <begin position="7"/>
        <end position="27"/>
    </location>
</feature>
<dbReference type="EMBL" id="JBHUDM010000002">
    <property type="protein sequence ID" value="MFD1641730.1"/>
    <property type="molecule type" value="Genomic_DNA"/>
</dbReference>
<keyword evidence="1" id="KW-0472">Membrane</keyword>
<name>A0ABD6D674_9EURY</name>
<sequence length="120" mass="12494">MRLLKYNIAIFAVMAGVGSVVSVLIGSTGPPRIATIWGIPVGAVIGINMGLTEAEMTAEFQSLKSAALWAFAAVSIGLSVVVTYRELGTGSVSADLALIVLPGLVVFLFFTPVSKLVQRV</sequence>
<accession>A0ABD6D674</accession>
<protein>
    <submittedName>
        <fullName evidence="2">Uncharacterized protein</fullName>
    </submittedName>
</protein>
<keyword evidence="1" id="KW-0812">Transmembrane</keyword>
<comment type="caution">
    <text evidence="2">The sequence shown here is derived from an EMBL/GenBank/DDBJ whole genome shotgun (WGS) entry which is preliminary data.</text>
</comment>
<evidence type="ECO:0000313" key="2">
    <source>
        <dbReference type="EMBL" id="MFD1641730.1"/>
    </source>
</evidence>
<keyword evidence="1" id="KW-1133">Transmembrane helix</keyword>
<feature type="transmembrane region" description="Helical" evidence="1">
    <location>
        <begin position="66"/>
        <end position="84"/>
    </location>
</feature>
<organism evidence="2 3">
    <name type="scientific">Halohasta litorea</name>
    <dbReference type="NCBI Taxonomy" id="869891"/>
    <lineage>
        <taxon>Archaea</taxon>
        <taxon>Methanobacteriati</taxon>
        <taxon>Methanobacteriota</taxon>
        <taxon>Stenosarchaea group</taxon>
        <taxon>Halobacteria</taxon>
        <taxon>Halobacteriales</taxon>
        <taxon>Haloferacaceae</taxon>
        <taxon>Halohasta</taxon>
    </lineage>
</organism>
<evidence type="ECO:0000313" key="3">
    <source>
        <dbReference type="Proteomes" id="UP001597052"/>
    </source>
</evidence>
<proteinExistence type="predicted"/>
<feature type="transmembrane region" description="Helical" evidence="1">
    <location>
        <begin position="96"/>
        <end position="117"/>
    </location>
</feature>
<keyword evidence="3" id="KW-1185">Reference proteome</keyword>
<dbReference type="Proteomes" id="UP001597052">
    <property type="component" value="Unassembled WGS sequence"/>
</dbReference>
<reference evidence="2 3" key="1">
    <citation type="journal article" date="2019" name="Int. J. Syst. Evol. Microbiol.">
        <title>The Global Catalogue of Microorganisms (GCM) 10K type strain sequencing project: providing services to taxonomists for standard genome sequencing and annotation.</title>
        <authorList>
            <consortium name="The Broad Institute Genomics Platform"/>
            <consortium name="The Broad Institute Genome Sequencing Center for Infectious Disease"/>
            <person name="Wu L."/>
            <person name="Ma J."/>
        </authorList>
    </citation>
    <scope>NUCLEOTIDE SEQUENCE [LARGE SCALE GENOMIC DNA]</scope>
    <source>
        <strain evidence="2 3">CGMCC 1.10593</strain>
    </source>
</reference>
<dbReference type="AlphaFoldDB" id="A0ABD6D674"/>
<feature type="transmembrane region" description="Helical" evidence="1">
    <location>
        <begin position="33"/>
        <end position="54"/>
    </location>
</feature>
<evidence type="ECO:0000256" key="1">
    <source>
        <dbReference type="SAM" id="Phobius"/>
    </source>
</evidence>
<gene>
    <name evidence="2" type="ORF">ACFSBW_07570</name>
</gene>